<name>A0A2T7BK23_9BACT</name>
<keyword evidence="3" id="KW-1185">Reference proteome</keyword>
<gene>
    <name evidence="2" type="ORF">DCC81_00595</name>
</gene>
<dbReference type="OrthoDB" id="9795736at2"/>
<sequence length="230" mass="26695">MQTFTSDLSGKTYPLDERVPAKALRASIMSLIQAEHPAFSDQHCLAMPELQRYRQKYYEKLIRREVQTLTDLERQVLEKLRLHENVAQQDPTDTMPLTPGQRLADKIADFGGSWTFIGWFGGIIVVWMAINVFLLSSKAFDPYPFILLNLVLSCLAALQAPVIMMSQNRQEEKDRVRARNDYMVNLKSEMEIRIIHEKLDHLLINQQQDMMELQQIQISMMNDILEAVKK</sequence>
<dbReference type="Pfam" id="PF06210">
    <property type="entry name" value="DUF1003"/>
    <property type="match status" value="1"/>
</dbReference>
<dbReference type="Proteomes" id="UP000244450">
    <property type="component" value="Unassembled WGS sequence"/>
</dbReference>
<evidence type="ECO:0008006" key="4">
    <source>
        <dbReference type="Google" id="ProtNLM"/>
    </source>
</evidence>
<reference evidence="2 3" key="1">
    <citation type="submission" date="2018-04" db="EMBL/GenBank/DDBJ databases">
        <title>Chitinophaga fuyangensis sp. nov., isolated from soil in a chemical factory.</title>
        <authorList>
            <person name="Chen K."/>
        </authorList>
    </citation>
    <scope>NUCLEOTIDE SEQUENCE [LARGE SCALE GENOMIC DNA]</scope>
    <source>
        <strain evidence="2 3">LY-1</strain>
    </source>
</reference>
<evidence type="ECO:0000313" key="2">
    <source>
        <dbReference type="EMBL" id="PUZ28018.1"/>
    </source>
</evidence>
<evidence type="ECO:0000256" key="1">
    <source>
        <dbReference type="SAM" id="Phobius"/>
    </source>
</evidence>
<feature type="transmembrane region" description="Helical" evidence="1">
    <location>
        <begin position="116"/>
        <end position="137"/>
    </location>
</feature>
<comment type="caution">
    <text evidence="2">The sequence shown here is derived from an EMBL/GenBank/DDBJ whole genome shotgun (WGS) entry which is preliminary data.</text>
</comment>
<feature type="transmembrane region" description="Helical" evidence="1">
    <location>
        <begin position="143"/>
        <end position="165"/>
    </location>
</feature>
<proteinExistence type="predicted"/>
<keyword evidence="1" id="KW-1133">Transmembrane helix</keyword>
<dbReference type="RefSeq" id="WP_108684659.1">
    <property type="nucleotide sequence ID" value="NZ_QCYK01000001.1"/>
</dbReference>
<dbReference type="InterPro" id="IPR010406">
    <property type="entry name" value="DUF1003"/>
</dbReference>
<evidence type="ECO:0000313" key="3">
    <source>
        <dbReference type="Proteomes" id="UP000244450"/>
    </source>
</evidence>
<dbReference type="PANTHER" id="PTHR41386:SF1">
    <property type="entry name" value="MEMBRANE PROTEIN"/>
    <property type="match status" value="1"/>
</dbReference>
<keyword evidence="1" id="KW-0812">Transmembrane</keyword>
<keyword evidence="1" id="KW-0472">Membrane</keyword>
<dbReference type="AlphaFoldDB" id="A0A2T7BK23"/>
<organism evidence="2 3">
    <name type="scientific">Chitinophaga parva</name>
    <dbReference type="NCBI Taxonomy" id="2169414"/>
    <lineage>
        <taxon>Bacteria</taxon>
        <taxon>Pseudomonadati</taxon>
        <taxon>Bacteroidota</taxon>
        <taxon>Chitinophagia</taxon>
        <taxon>Chitinophagales</taxon>
        <taxon>Chitinophagaceae</taxon>
        <taxon>Chitinophaga</taxon>
    </lineage>
</organism>
<dbReference type="PANTHER" id="PTHR41386">
    <property type="entry name" value="INTEGRAL MEMBRANE PROTEIN-RELATED"/>
    <property type="match status" value="1"/>
</dbReference>
<dbReference type="EMBL" id="QCYK01000001">
    <property type="protein sequence ID" value="PUZ28018.1"/>
    <property type="molecule type" value="Genomic_DNA"/>
</dbReference>
<accession>A0A2T7BK23</accession>
<protein>
    <recommendedName>
        <fullName evidence="4">DUF1003 domain-containing protein</fullName>
    </recommendedName>
</protein>